<dbReference type="EMBL" id="PFAK01000045">
    <property type="protein sequence ID" value="PIR96139.1"/>
    <property type="molecule type" value="Genomic_DNA"/>
</dbReference>
<organism evidence="1 2">
    <name type="scientific">Candidatus Doudnabacteria bacterium CG10_big_fil_rev_8_21_14_0_10_42_18</name>
    <dbReference type="NCBI Taxonomy" id="1974552"/>
    <lineage>
        <taxon>Bacteria</taxon>
        <taxon>Candidatus Doudnaibacteriota</taxon>
    </lineage>
</organism>
<evidence type="ECO:0000313" key="1">
    <source>
        <dbReference type="EMBL" id="PIR96139.1"/>
    </source>
</evidence>
<protein>
    <recommendedName>
        <fullName evidence="3">Dephospho-CoA kinase</fullName>
    </recommendedName>
</protein>
<dbReference type="PANTHER" id="PTHR41930:SF1">
    <property type="entry name" value="DEPHOSPHO-COA KINASE"/>
    <property type="match status" value="1"/>
</dbReference>
<dbReference type="AlphaFoldDB" id="A0A2H0VCQ1"/>
<reference evidence="2" key="1">
    <citation type="submission" date="2017-09" db="EMBL/GenBank/DDBJ databases">
        <title>Depth-based differentiation of microbial function through sediment-hosted aquifers and enrichment of novel symbionts in the deep terrestrial subsurface.</title>
        <authorList>
            <person name="Probst A.J."/>
            <person name="Ladd B."/>
            <person name="Jarett J.K."/>
            <person name="Geller-Mcgrath D.E."/>
            <person name="Sieber C.M.K."/>
            <person name="Emerson J.B."/>
            <person name="Anantharaman K."/>
            <person name="Thomas B.C."/>
            <person name="Malmstrom R."/>
            <person name="Stieglmeier M."/>
            <person name="Klingl A."/>
            <person name="Woyke T."/>
            <person name="Ryan C.M."/>
            <person name="Banfield J.F."/>
        </authorList>
    </citation>
    <scope>NUCLEOTIDE SEQUENCE [LARGE SCALE GENOMIC DNA]</scope>
</reference>
<dbReference type="InterPro" id="IPR027417">
    <property type="entry name" value="P-loop_NTPase"/>
</dbReference>
<accession>A0A2H0VCQ1</accession>
<dbReference type="PANTHER" id="PTHR41930">
    <property type="entry name" value="UPF0200 PROTEIN MJ1399"/>
    <property type="match status" value="1"/>
</dbReference>
<dbReference type="Proteomes" id="UP000230922">
    <property type="component" value="Unassembled WGS sequence"/>
</dbReference>
<dbReference type="Gene3D" id="3.40.50.300">
    <property type="entry name" value="P-loop containing nucleotide triphosphate hydrolases"/>
    <property type="match status" value="1"/>
</dbReference>
<evidence type="ECO:0000313" key="2">
    <source>
        <dbReference type="Proteomes" id="UP000230922"/>
    </source>
</evidence>
<proteinExistence type="predicted"/>
<name>A0A2H0VCQ1_9BACT</name>
<sequence length="185" mass="21260">MKVILGIVGEKLAGKDTAAKYLEDKYGAFHIKFSQLLDEILEILDMEKSRRNEIDLGLGLRDIFGPEVLYQALKKRVAEAPNDLSVINGIRMNEQEKIIKELGAKIIYVTAPVETRFSRYMHRHEKVDDGKMNFEQFKKQEETEATEVGIPKLGERADFRIDNTGRVEDLFEKLDGIMKNLNIKM</sequence>
<evidence type="ECO:0008006" key="3">
    <source>
        <dbReference type="Google" id="ProtNLM"/>
    </source>
</evidence>
<dbReference type="SUPFAM" id="SSF52540">
    <property type="entry name" value="P-loop containing nucleoside triphosphate hydrolases"/>
    <property type="match status" value="1"/>
</dbReference>
<comment type="caution">
    <text evidence="1">The sequence shown here is derived from an EMBL/GenBank/DDBJ whole genome shotgun (WGS) entry which is preliminary data.</text>
</comment>
<gene>
    <name evidence="1" type="ORF">COT92_02685</name>
</gene>